<dbReference type="InterPro" id="IPR054189">
    <property type="entry name" value="DUF6894"/>
</dbReference>
<dbReference type="Pfam" id="PF21834">
    <property type="entry name" value="DUF6894"/>
    <property type="match status" value="1"/>
</dbReference>
<accession>A0A7Y2W972</accession>
<feature type="domain" description="DUF6894" evidence="1">
    <location>
        <begin position="4"/>
        <end position="71"/>
    </location>
</feature>
<protein>
    <recommendedName>
        <fullName evidence="1">DUF6894 domain-containing protein</fullName>
    </recommendedName>
</protein>
<evidence type="ECO:0000313" key="3">
    <source>
        <dbReference type="Proteomes" id="UP000530654"/>
    </source>
</evidence>
<reference evidence="2 3" key="1">
    <citation type="submission" date="2020-04" db="EMBL/GenBank/DDBJ databases">
        <title>Rhizobium bacterial biofertilizers improve the content of phenolic compounds of Lactuca sativa L. under non-saline and saline-stress conditions.</title>
        <authorList>
            <person name="Ayuso-Calles M."/>
            <person name="Garcia-Estevez I."/>
            <person name="Jimenez-Gomez A."/>
            <person name="Flores-Felix J.D."/>
            <person name="Escribano-Bailon M."/>
            <person name="Rivas R."/>
        </authorList>
    </citation>
    <scope>NUCLEOTIDE SEQUENCE [LARGE SCALE GENOMIC DNA]</scope>
    <source>
        <strain evidence="2 3">GPTR02</strain>
    </source>
</reference>
<organism evidence="2 3">
    <name type="scientific">Rhizobium laguerreae</name>
    <dbReference type="NCBI Taxonomy" id="1076926"/>
    <lineage>
        <taxon>Bacteria</taxon>
        <taxon>Pseudomonadati</taxon>
        <taxon>Pseudomonadota</taxon>
        <taxon>Alphaproteobacteria</taxon>
        <taxon>Hyphomicrobiales</taxon>
        <taxon>Rhizobiaceae</taxon>
        <taxon>Rhizobium/Agrobacterium group</taxon>
        <taxon>Rhizobium</taxon>
    </lineage>
</organism>
<dbReference type="AlphaFoldDB" id="A0A7Y2W972"/>
<evidence type="ECO:0000313" key="2">
    <source>
        <dbReference type="EMBL" id="NNH68151.1"/>
    </source>
</evidence>
<gene>
    <name evidence="2" type="ORF">HLI17_33795</name>
</gene>
<sequence length="78" mass="8660">MPKYFFHVRRRGTFEEDLEGIDLPSPEQACEEAIAAAREIVAERIRMGQPANGDKFEITTEDGTLVTTVSFQSAVGLD</sequence>
<evidence type="ECO:0000259" key="1">
    <source>
        <dbReference type="Pfam" id="PF21834"/>
    </source>
</evidence>
<proteinExistence type="predicted"/>
<dbReference type="Proteomes" id="UP000530654">
    <property type="component" value="Unassembled WGS sequence"/>
</dbReference>
<name>A0A7Y2W972_9HYPH</name>
<dbReference type="RefSeq" id="WP_170256131.1">
    <property type="nucleotide sequence ID" value="NZ_JABEQY010000064.1"/>
</dbReference>
<comment type="caution">
    <text evidence="2">The sequence shown here is derived from an EMBL/GenBank/DDBJ whole genome shotgun (WGS) entry which is preliminary data.</text>
</comment>
<dbReference type="EMBL" id="JABEQY010000064">
    <property type="protein sequence ID" value="NNH68151.1"/>
    <property type="molecule type" value="Genomic_DNA"/>
</dbReference>